<dbReference type="InterPro" id="IPR002099">
    <property type="entry name" value="MutL/Mlh/PMS"/>
</dbReference>
<dbReference type="Pfam" id="PF13589">
    <property type="entry name" value="HATPase_c_3"/>
    <property type="match status" value="1"/>
</dbReference>
<evidence type="ECO:0000256" key="2">
    <source>
        <dbReference type="ARBA" id="ARBA00022763"/>
    </source>
</evidence>
<dbReference type="CDD" id="cd00782">
    <property type="entry name" value="MutL_Trans"/>
    <property type="match status" value="1"/>
</dbReference>
<evidence type="ECO:0000256" key="4">
    <source>
        <dbReference type="HAMAP-Rule" id="MF_00149"/>
    </source>
</evidence>
<dbReference type="InterPro" id="IPR020667">
    <property type="entry name" value="DNA_mismatch_repair_MutL"/>
</dbReference>
<dbReference type="InterPro" id="IPR014721">
    <property type="entry name" value="Ribsml_uS5_D2-typ_fold_subgr"/>
</dbReference>
<dbReference type="InterPro" id="IPR014790">
    <property type="entry name" value="MutL_C"/>
</dbReference>
<dbReference type="EMBL" id="MEVF01000015">
    <property type="protein sequence ID" value="OGC49701.1"/>
    <property type="molecule type" value="Genomic_DNA"/>
</dbReference>
<dbReference type="PANTHER" id="PTHR10073">
    <property type="entry name" value="DNA MISMATCH REPAIR PROTEIN MLH, PMS, MUTL"/>
    <property type="match status" value="1"/>
</dbReference>
<dbReference type="GO" id="GO:0032300">
    <property type="term" value="C:mismatch repair complex"/>
    <property type="evidence" value="ECO:0007669"/>
    <property type="project" value="InterPro"/>
</dbReference>
<dbReference type="CDD" id="cd16926">
    <property type="entry name" value="HATPase_MutL-MLH-PMS-like"/>
    <property type="match status" value="1"/>
</dbReference>
<evidence type="ECO:0000259" key="5">
    <source>
        <dbReference type="SMART" id="SM00853"/>
    </source>
</evidence>
<dbReference type="SUPFAM" id="SSF55874">
    <property type="entry name" value="ATPase domain of HSP90 chaperone/DNA topoisomerase II/histidine kinase"/>
    <property type="match status" value="1"/>
</dbReference>
<dbReference type="NCBIfam" id="TIGR00585">
    <property type="entry name" value="mutl"/>
    <property type="match status" value="1"/>
</dbReference>
<accession>A0A1F4UXP7</accession>
<dbReference type="InterPro" id="IPR013507">
    <property type="entry name" value="DNA_mismatch_S5_2-like"/>
</dbReference>
<organism evidence="7 8">
    <name type="scientific">candidate division WWE3 bacterium RIFCSPLOWO2_01_FULL_37_15</name>
    <dbReference type="NCBI Taxonomy" id="1802622"/>
    <lineage>
        <taxon>Bacteria</taxon>
        <taxon>Katanobacteria</taxon>
    </lineage>
</organism>
<dbReference type="GO" id="GO:0030983">
    <property type="term" value="F:mismatched DNA binding"/>
    <property type="evidence" value="ECO:0007669"/>
    <property type="project" value="InterPro"/>
</dbReference>
<dbReference type="SMART" id="SM00853">
    <property type="entry name" value="MutL_C"/>
    <property type="match status" value="1"/>
</dbReference>
<proteinExistence type="inferred from homology"/>
<dbReference type="Proteomes" id="UP000177458">
    <property type="component" value="Unassembled WGS sequence"/>
</dbReference>
<evidence type="ECO:0000313" key="8">
    <source>
        <dbReference type="Proteomes" id="UP000177458"/>
    </source>
</evidence>
<keyword evidence="3 4" id="KW-0234">DNA repair</keyword>
<dbReference type="AlphaFoldDB" id="A0A1F4UXP7"/>
<dbReference type="PROSITE" id="PS00058">
    <property type="entry name" value="DNA_MISMATCH_REPAIR_1"/>
    <property type="match status" value="1"/>
</dbReference>
<comment type="similarity">
    <text evidence="1 4">Belongs to the DNA mismatch repair MutL/HexB family.</text>
</comment>
<gene>
    <name evidence="4" type="primary">mutL</name>
    <name evidence="7" type="ORF">A3A69_02010</name>
</gene>
<dbReference type="Gene3D" id="3.30.1370.100">
    <property type="entry name" value="MutL, C-terminal domain, regulatory subdomain"/>
    <property type="match status" value="1"/>
</dbReference>
<dbReference type="GO" id="GO:0006298">
    <property type="term" value="P:mismatch repair"/>
    <property type="evidence" value="ECO:0007669"/>
    <property type="project" value="UniProtKB-UniRule"/>
</dbReference>
<keyword evidence="2 4" id="KW-0227">DNA damage</keyword>
<dbReference type="InterPro" id="IPR036890">
    <property type="entry name" value="HATPase_C_sf"/>
</dbReference>
<dbReference type="PANTHER" id="PTHR10073:SF12">
    <property type="entry name" value="DNA MISMATCH REPAIR PROTEIN MLH1"/>
    <property type="match status" value="1"/>
</dbReference>
<dbReference type="GO" id="GO:0005524">
    <property type="term" value="F:ATP binding"/>
    <property type="evidence" value="ECO:0007669"/>
    <property type="project" value="InterPro"/>
</dbReference>
<dbReference type="HAMAP" id="MF_00149">
    <property type="entry name" value="DNA_mis_repair"/>
    <property type="match status" value="1"/>
</dbReference>
<dbReference type="Pfam" id="PF01119">
    <property type="entry name" value="DNA_mis_repair"/>
    <property type="match status" value="1"/>
</dbReference>
<dbReference type="GO" id="GO:0016887">
    <property type="term" value="F:ATP hydrolysis activity"/>
    <property type="evidence" value="ECO:0007669"/>
    <property type="project" value="InterPro"/>
</dbReference>
<dbReference type="InterPro" id="IPR037198">
    <property type="entry name" value="MutL_C_sf"/>
</dbReference>
<dbReference type="Pfam" id="PF08676">
    <property type="entry name" value="MutL_C"/>
    <property type="match status" value="1"/>
</dbReference>
<feature type="domain" description="DNA mismatch repair protein S5" evidence="6">
    <location>
        <begin position="209"/>
        <end position="327"/>
    </location>
</feature>
<dbReference type="Gene3D" id="3.30.565.10">
    <property type="entry name" value="Histidine kinase-like ATPase, C-terminal domain"/>
    <property type="match status" value="1"/>
</dbReference>
<protein>
    <recommendedName>
        <fullName evidence="4">DNA mismatch repair protein MutL</fullName>
    </recommendedName>
</protein>
<dbReference type="InterPro" id="IPR038973">
    <property type="entry name" value="MutL/Mlh/Pms-like"/>
</dbReference>
<sequence length="560" mass="64086">MPRIKELPQNVVQKTAAGEVIERPASVVKELIENSIDAGALIIKVEIEGSGLRKIAVSDNGEGMEPEDVLLSFLPHTTSKIFSEDDLVFVRSLGFRGEALASISAVSELAIKSRHVYQNIGTQVNVSFGKFEKTSALGMDIGTQVVVKDLYKNVPARRKFLKSDRTETKHIFSIVIKYALTYLDIGFVLFKDRDEVFTLIPNQSAEERVKILLGEGFHDNLIKLQNEKDLIKLEGFILKPQISSETKSNQYLYVNKRSVSNNLVSNSIKEAYGSFLEPRTFPGFILNLTVPFDMVDVNVHPRKEEVNFWNDKYIYDYVFSSVRNLLSSEDLTYKTDIEGLNLNKKPSPYLFQHLKDSVQYWDVRNIGNENEEIIQIANTFLIKELNNGLLIVDQHAAHERIIYEQFLESFNNKKSEKLLYVLDQPEYVNFSFMESEILKDHITSIRSLGFELEEFGQNQYKIGAIPRLFKDQNISEVLKEIISNLQENKLALETKRIRKTISYLACRSAIKAGEYLTSEQRKNLLEKLSLTKTGYTCPHGRPVKIEVSNRSLNKMFKRVK</sequence>
<dbReference type="SUPFAM" id="SSF118116">
    <property type="entry name" value="DNA mismatch repair protein MutL"/>
    <property type="match status" value="1"/>
</dbReference>
<dbReference type="SMART" id="SM01340">
    <property type="entry name" value="DNA_mis_repair"/>
    <property type="match status" value="1"/>
</dbReference>
<evidence type="ECO:0000313" key="7">
    <source>
        <dbReference type="EMBL" id="OGC49701.1"/>
    </source>
</evidence>
<dbReference type="Gene3D" id="3.30.230.10">
    <property type="match status" value="1"/>
</dbReference>
<comment type="function">
    <text evidence="4">This protein is involved in the repair of mismatches in DNA. It is required for dam-dependent methyl-directed DNA mismatch repair. May act as a 'molecular matchmaker', a protein that promotes the formation of a stable complex between two or more DNA-binding proteins in an ATP-dependent manner without itself being part of a final effector complex.</text>
</comment>
<dbReference type="InterPro" id="IPR020568">
    <property type="entry name" value="Ribosomal_Su5_D2-typ_SF"/>
</dbReference>
<comment type="caution">
    <text evidence="7">The sequence shown here is derived from an EMBL/GenBank/DDBJ whole genome shotgun (WGS) entry which is preliminary data.</text>
</comment>
<dbReference type="FunFam" id="3.30.565.10:FF:000003">
    <property type="entry name" value="DNA mismatch repair endonuclease MutL"/>
    <property type="match status" value="1"/>
</dbReference>
<dbReference type="GO" id="GO:0140664">
    <property type="term" value="F:ATP-dependent DNA damage sensor activity"/>
    <property type="evidence" value="ECO:0007669"/>
    <property type="project" value="InterPro"/>
</dbReference>
<dbReference type="SUPFAM" id="SSF54211">
    <property type="entry name" value="Ribosomal protein S5 domain 2-like"/>
    <property type="match status" value="1"/>
</dbReference>
<reference evidence="7 8" key="1">
    <citation type="journal article" date="2016" name="Nat. Commun.">
        <title>Thousands of microbial genomes shed light on interconnected biogeochemical processes in an aquifer system.</title>
        <authorList>
            <person name="Anantharaman K."/>
            <person name="Brown C.T."/>
            <person name="Hug L.A."/>
            <person name="Sharon I."/>
            <person name="Castelle C.J."/>
            <person name="Probst A.J."/>
            <person name="Thomas B.C."/>
            <person name="Singh A."/>
            <person name="Wilkins M.J."/>
            <person name="Karaoz U."/>
            <person name="Brodie E.L."/>
            <person name="Williams K.H."/>
            <person name="Hubbard S.S."/>
            <person name="Banfield J.F."/>
        </authorList>
    </citation>
    <scope>NUCLEOTIDE SEQUENCE [LARGE SCALE GENOMIC DNA]</scope>
</reference>
<evidence type="ECO:0000259" key="6">
    <source>
        <dbReference type="SMART" id="SM01340"/>
    </source>
</evidence>
<dbReference type="InterPro" id="IPR042121">
    <property type="entry name" value="MutL_C_regsub"/>
</dbReference>
<feature type="domain" description="MutL C-terminal dimerisation" evidence="5">
    <location>
        <begin position="372"/>
        <end position="516"/>
    </location>
</feature>
<dbReference type="Gene3D" id="3.30.1540.20">
    <property type="entry name" value="MutL, C-terminal domain, dimerisation subdomain"/>
    <property type="match status" value="1"/>
</dbReference>
<name>A0A1F4UXP7_UNCKA</name>
<evidence type="ECO:0000256" key="3">
    <source>
        <dbReference type="ARBA" id="ARBA00023204"/>
    </source>
</evidence>
<evidence type="ECO:0000256" key="1">
    <source>
        <dbReference type="ARBA" id="ARBA00006082"/>
    </source>
</evidence>
<dbReference type="InterPro" id="IPR014762">
    <property type="entry name" value="DNA_mismatch_repair_CS"/>
</dbReference>
<dbReference type="InterPro" id="IPR042120">
    <property type="entry name" value="MutL_C_dimsub"/>
</dbReference>